<dbReference type="GO" id="GO:0005776">
    <property type="term" value="C:autophagosome"/>
    <property type="evidence" value="ECO:0007669"/>
    <property type="project" value="UniProtKB-SubCell"/>
</dbReference>
<dbReference type="GO" id="GO:0005770">
    <property type="term" value="C:late endosome"/>
    <property type="evidence" value="ECO:0007669"/>
    <property type="project" value="UniProtKB-SubCell"/>
</dbReference>
<dbReference type="RefSeq" id="XP_008608352.1">
    <property type="nucleotide sequence ID" value="XM_008610130.1"/>
</dbReference>
<dbReference type="Pfam" id="PF05915">
    <property type="entry name" value="TMEM_230_134"/>
    <property type="match status" value="1"/>
</dbReference>
<evidence type="ECO:0000256" key="9">
    <source>
        <dbReference type="ARBA" id="ARBA00022692"/>
    </source>
</evidence>
<dbReference type="InParanoid" id="T0QVJ7"/>
<proteinExistence type="inferred from homology"/>
<dbReference type="PANTHER" id="PTHR15664">
    <property type="entry name" value="C20ORF30 PROTEIN"/>
    <property type="match status" value="1"/>
</dbReference>
<evidence type="ECO:0000256" key="5">
    <source>
        <dbReference type="ARBA" id="ARBA00004419"/>
    </source>
</evidence>
<evidence type="ECO:0000256" key="11">
    <source>
        <dbReference type="ARBA" id="ARBA00022989"/>
    </source>
</evidence>
<evidence type="ECO:0000256" key="18">
    <source>
        <dbReference type="SAM" id="MobiDB-lite"/>
    </source>
</evidence>
<feature type="compositionally biased region" description="Low complexity" evidence="18">
    <location>
        <begin position="1"/>
        <end position="12"/>
    </location>
</feature>
<evidence type="ECO:0000256" key="3">
    <source>
        <dbReference type="ARBA" id="ARBA00004234"/>
    </source>
</evidence>
<name>T0QVJ7_SAPDV</name>
<organism evidence="20 21">
    <name type="scientific">Saprolegnia diclina (strain VS20)</name>
    <dbReference type="NCBI Taxonomy" id="1156394"/>
    <lineage>
        <taxon>Eukaryota</taxon>
        <taxon>Sar</taxon>
        <taxon>Stramenopiles</taxon>
        <taxon>Oomycota</taxon>
        <taxon>Saprolegniomycetes</taxon>
        <taxon>Saprolegniales</taxon>
        <taxon>Saprolegniaceae</taxon>
        <taxon>Saprolegnia</taxon>
    </lineage>
</organism>
<keyword evidence="13" id="KW-0333">Golgi apparatus</keyword>
<sequence length="133" mass="14332">MSSSSKPQQSASMEEVELEKGEEARDEAAPSTANTGYESRAASRFWWVPDIKLDPRVPVKTTIVAVTLLTAGVGLLLWGIVLAAEGKGLGHLFLGFMTATPGAYATVQLYGAYRGWRGYAFENIPSYDTSNPS</sequence>
<dbReference type="InterPro" id="IPR008590">
    <property type="entry name" value="TMEM_230/134"/>
</dbReference>
<feature type="transmembrane region" description="Helical" evidence="19">
    <location>
        <begin position="62"/>
        <end position="83"/>
    </location>
</feature>
<dbReference type="PANTHER" id="PTHR15664:SF6">
    <property type="entry name" value="TRANSMEMBRANE PROTEIN 230"/>
    <property type="match status" value="1"/>
</dbReference>
<dbReference type="GO" id="GO:0005794">
    <property type="term" value="C:Golgi apparatus"/>
    <property type="evidence" value="ECO:0007669"/>
    <property type="project" value="UniProtKB-SubCell"/>
</dbReference>
<evidence type="ECO:0000256" key="14">
    <source>
        <dbReference type="ARBA" id="ARBA00023136"/>
    </source>
</evidence>
<protein>
    <recommendedName>
        <fullName evidence="17">Transmembrane protein 230</fullName>
    </recommendedName>
</protein>
<evidence type="ECO:0000256" key="12">
    <source>
        <dbReference type="ARBA" id="ARBA00023018"/>
    </source>
</evidence>
<feature type="compositionally biased region" description="Basic and acidic residues" evidence="18">
    <location>
        <begin position="18"/>
        <end position="28"/>
    </location>
</feature>
<reference evidence="20 21" key="1">
    <citation type="submission" date="2012-04" db="EMBL/GenBank/DDBJ databases">
        <title>The Genome Sequence of Saprolegnia declina VS20.</title>
        <authorList>
            <consortium name="The Broad Institute Genome Sequencing Platform"/>
            <person name="Russ C."/>
            <person name="Nusbaum C."/>
            <person name="Tyler B."/>
            <person name="van West P."/>
            <person name="Dieguez-Uribeondo J."/>
            <person name="de Bruijn I."/>
            <person name="Tripathy S."/>
            <person name="Jiang R."/>
            <person name="Young S.K."/>
            <person name="Zeng Q."/>
            <person name="Gargeya S."/>
            <person name="Fitzgerald M."/>
            <person name="Haas B."/>
            <person name="Abouelleil A."/>
            <person name="Alvarado L."/>
            <person name="Arachchi H.M."/>
            <person name="Berlin A."/>
            <person name="Chapman S.B."/>
            <person name="Goldberg J."/>
            <person name="Griggs A."/>
            <person name="Gujja S."/>
            <person name="Hansen M."/>
            <person name="Howarth C."/>
            <person name="Imamovic A."/>
            <person name="Larimer J."/>
            <person name="McCowen C."/>
            <person name="Montmayeur A."/>
            <person name="Murphy C."/>
            <person name="Neiman D."/>
            <person name="Pearson M."/>
            <person name="Priest M."/>
            <person name="Roberts A."/>
            <person name="Saif S."/>
            <person name="Shea T."/>
            <person name="Sisk P."/>
            <person name="Sykes S."/>
            <person name="Wortman J."/>
            <person name="Nusbaum C."/>
            <person name="Birren B."/>
        </authorList>
    </citation>
    <scope>NUCLEOTIDE SEQUENCE [LARGE SCALE GENOMIC DNA]</scope>
    <source>
        <strain evidence="20 21">VS20</strain>
    </source>
</reference>
<keyword evidence="12" id="KW-0770">Synapse</keyword>
<evidence type="ECO:0000256" key="10">
    <source>
        <dbReference type="ARBA" id="ARBA00022753"/>
    </source>
</evidence>
<evidence type="ECO:0000256" key="7">
    <source>
        <dbReference type="ARBA" id="ARBA00004603"/>
    </source>
</evidence>
<comment type="similarity">
    <text evidence="8">Belongs to the TMEM134/TMEM230 family.</text>
</comment>
<dbReference type="GeneID" id="19945182"/>
<evidence type="ECO:0000313" key="20">
    <source>
        <dbReference type="EMBL" id="EQC38025.1"/>
    </source>
</evidence>
<evidence type="ECO:0000256" key="17">
    <source>
        <dbReference type="ARBA" id="ARBA00024088"/>
    </source>
</evidence>
<evidence type="ECO:0000256" key="6">
    <source>
        <dbReference type="ARBA" id="ARBA00004601"/>
    </source>
</evidence>
<evidence type="ECO:0000256" key="13">
    <source>
        <dbReference type="ARBA" id="ARBA00023034"/>
    </source>
</evidence>
<keyword evidence="9 19" id="KW-0812">Transmembrane</keyword>
<keyword evidence="14 19" id="KW-0472">Membrane</keyword>
<evidence type="ECO:0000256" key="8">
    <source>
        <dbReference type="ARBA" id="ARBA00007743"/>
    </source>
</evidence>
<keyword evidence="11 19" id="KW-1133">Transmembrane helix</keyword>
<keyword evidence="21" id="KW-1185">Reference proteome</keyword>
<evidence type="ECO:0000256" key="1">
    <source>
        <dbReference type="ARBA" id="ARBA00004141"/>
    </source>
</evidence>
<comment type="function">
    <text evidence="16">Involved in trafficking and recycling of synaptic vesicles.</text>
</comment>
<accession>T0QVJ7</accession>
<dbReference type="GO" id="GO:0005769">
    <property type="term" value="C:early endosome"/>
    <property type="evidence" value="ECO:0007669"/>
    <property type="project" value="UniProtKB-SubCell"/>
</dbReference>
<dbReference type="InterPro" id="IPR044234">
    <property type="entry name" value="TMEM230"/>
</dbReference>
<dbReference type="VEuPathDB" id="FungiDB:SDRG_04455"/>
<dbReference type="OMA" id="WRGYAFE"/>
<evidence type="ECO:0000313" key="21">
    <source>
        <dbReference type="Proteomes" id="UP000030762"/>
    </source>
</evidence>
<feature type="transmembrane region" description="Helical" evidence="19">
    <location>
        <begin position="89"/>
        <end position="107"/>
    </location>
</feature>
<dbReference type="AlphaFoldDB" id="T0QVJ7"/>
<keyword evidence="15" id="KW-0968">Cytoplasmic vesicle</keyword>
<dbReference type="OrthoDB" id="5597044at2759"/>
<dbReference type="EMBL" id="JH767142">
    <property type="protein sequence ID" value="EQC38025.1"/>
    <property type="molecule type" value="Genomic_DNA"/>
</dbReference>
<dbReference type="GO" id="GO:0016020">
    <property type="term" value="C:membrane"/>
    <property type="evidence" value="ECO:0007669"/>
    <property type="project" value="UniProtKB-SubCell"/>
</dbReference>
<keyword evidence="10" id="KW-0967">Endosome</keyword>
<evidence type="ECO:0000256" key="2">
    <source>
        <dbReference type="ARBA" id="ARBA00004172"/>
    </source>
</evidence>
<dbReference type="Proteomes" id="UP000030762">
    <property type="component" value="Unassembled WGS sequence"/>
</dbReference>
<feature type="region of interest" description="Disordered" evidence="18">
    <location>
        <begin position="1"/>
        <end position="37"/>
    </location>
</feature>
<dbReference type="GO" id="GO:0055037">
    <property type="term" value="C:recycling endosome"/>
    <property type="evidence" value="ECO:0007669"/>
    <property type="project" value="UniProtKB-SubCell"/>
</dbReference>
<gene>
    <name evidence="20" type="ORF">SDRG_04455</name>
</gene>
<evidence type="ECO:0000256" key="16">
    <source>
        <dbReference type="ARBA" id="ARBA00024003"/>
    </source>
</evidence>
<evidence type="ECO:0000256" key="4">
    <source>
        <dbReference type="ARBA" id="ARBA00004412"/>
    </source>
</evidence>
<evidence type="ECO:0000256" key="19">
    <source>
        <dbReference type="SAM" id="Phobius"/>
    </source>
</evidence>
<evidence type="ECO:0000256" key="15">
    <source>
        <dbReference type="ARBA" id="ARBA00023329"/>
    </source>
</evidence>
<comment type="subcellular location">
    <subcellularLocation>
        <location evidence="5">Cytoplasmic vesicle</location>
        <location evidence="5">Autophagosome</location>
    </subcellularLocation>
    <subcellularLocation>
        <location evidence="3">Cytoplasmic vesicle</location>
        <location evidence="3">Secretory vesicle</location>
        <location evidence="3">Synaptic vesicle</location>
    </subcellularLocation>
    <subcellularLocation>
        <location evidence="4">Early endosome</location>
    </subcellularLocation>
    <subcellularLocation>
        <location evidence="6">Golgi apparatus</location>
        <location evidence="6">trans-Golgi network</location>
    </subcellularLocation>
    <subcellularLocation>
        <location evidence="7">Late endosome</location>
    </subcellularLocation>
    <subcellularLocation>
        <location evidence="1">Membrane</location>
        <topology evidence="1">Multi-pass membrane protein</topology>
    </subcellularLocation>
    <subcellularLocation>
        <location evidence="2">Recycling endosome</location>
    </subcellularLocation>
</comment>